<reference evidence="2" key="1">
    <citation type="journal article" date="2020" name="mSystems">
        <title>Genome- and Community-Level Interaction Insights into Carbon Utilization and Element Cycling Functions of Hydrothermarchaeota in Hydrothermal Sediment.</title>
        <authorList>
            <person name="Zhou Z."/>
            <person name="Liu Y."/>
            <person name="Xu W."/>
            <person name="Pan J."/>
            <person name="Luo Z.H."/>
            <person name="Li M."/>
        </authorList>
    </citation>
    <scope>NUCLEOTIDE SEQUENCE [LARGE SCALE GENOMIC DNA]</scope>
    <source>
        <strain evidence="2">SpSt-611</strain>
    </source>
</reference>
<protein>
    <recommendedName>
        <fullName evidence="3">DUF5317 domain-containing protein</fullName>
    </recommendedName>
</protein>
<dbReference type="EMBL" id="DTAB01000062">
    <property type="protein sequence ID" value="HGN84760.1"/>
    <property type="molecule type" value="Genomic_DNA"/>
</dbReference>
<accession>A0A7V4ALE7</accession>
<proteinExistence type="predicted"/>
<dbReference type="Pfam" id="PF17248">
    <property type="entry name" value="DUF5317"/>
    <property type="match status" value="1"/>
</dbReference>
<evidence type="ECO:0008006" key="3">
    <source>
        <dbReference type="Google" id="ProtNLM"/>
    </source>
</evidence>
<name>A0A7V4ALE7_9DEIN</name>
<comment type="caution">
    <text evidence="2">The sequence shown here is derived from an EMBL/GenBank/DDBJ whole genome shotgun (WGS) entry which is preliminary data.</text>
</comment>
<keyword evidence="1" id="KW-0472">Membrane</keyword>
<evidence type="ECO:0000256" key="1">
    <source>
        <dbReference type="SAM" id="Phobius"/>
    </source>
</evidence>
<organism evidence="2">
    <name type="scientific">Thermus tengchongensis</name>
    <dbReference type="NCBI Taxonomy" id="1214928"/>
    <lineage>
        <taxon>Bacteria</taxon>
        <taxon>Thermotogati</taxon>
        <taxon>Deinococcota</taxon>
        <taxon>Deinococci</taxon>
        <taxon>Thermales</taxon>
        <taxon>Thermaceae</taxon>
        <taxon>Thermus</taxon>
    </lineage>
</organism>
<keyword evidence="1" id="KW-0812">Transmembrane</keyword>
<sequence length="182" mass="19625">MSAYLLPAFFLGVILRTTLYRDFSMPTLRHAWLFLLGVLAELFMVFLVVRGYAPKEVVVPLGEVVSYACILSGLWLNRSLPGIPLALLGGAMNALVIFANGGHMPVDPAALERAGLGHLREALARAEDGLHVLAGEGTRLLFLGDWIPLPGRVVSPGDLLLVLGIFLWAMVPSRKGGPTMKP</sequence>
<keyword evidence="1" id="KW-1133">Transmembrane helix</keyword>
<evidence type="ECO:0000313" key="2">
    <source>
        <dbReference type="EMBL" id="HGN84760.1"/>
    </source>
</evidence>
<gene>
    <name evidence="2" type="ORF">ENT80_01065</name>
</gene>
<feature type="transmembrane region" description="Helical" evidence="1">
    <location>
        <begin position="32"/>
        <end position="50"/>
    </location>
</feature>
<feature type="transmembrane region" description="Helical" evidence="1">
    <location>
        <begin position="153"/>
        <end position="171"/>
    </location>
</feature>
<dbReference type="AlphaFoldDB" id="A0A7V4ALE7"/>
<dbReference type="InterPro" id="IPR035168">
    <property type="entry name" value="DUF5317"/>
</dbReference>
<feature type="transmembrane region" description="Helical" evidence="1">
    <location>
        <begin position="57"/>
        <end position="76"/>
    </location>
</feature>